<evidence type="ECO:0000313" key="5">
    <source>
        <dbReference type="Proteomes" id="UP000327013"/>
    </source>
</evidence>
<gene>
    <name evidence="4" type="ORF">FH972_019532</name>
</gene>
<keyword evidence="2" id="KW-0433">Leucine-rich repeat</keyword>
<dbReference type="OrthoDB" id="1897577at2759"/>
<dbReference type="PANTHER" id="PTHR48006">
    <property type="entry name" value="LEUCINE-RICH REPEAT-CONTAINING PROTEIN DDB_G0281931-RELATED"/>
    <property type="match status" value="1"/>
</dbReference>
<dbReference type="FunFam" id="3.80.10.10:FF:000383">
    <property type="entry name" value="Leucine-rich repeat receptor protein kinase EMS1"/>
    <property type="match status" value="1"/>
</dbReference>
<evidence type="ECO:0000313" key="4">
    <source>
        <dbReference type="EMBL" id="KAE8124667.1"/>
    </source>
</evidence>
<dbReference type="InterPro" id="IPR051824">
    <property type="entry name" value="LRR_Rcpt-Like_S/T_Kinase"/>
</dbReference>
<dbReference type="Pfam" id="PF00560">
    <property type="entry name" value="LRR_1"/>
    <property type="match status" value="5"/>
</dbReference>
<evidence type="ECO:0000256" key="3">
    <source>
        <dbReference type="ARBA" id="ARBA00022737"/>
    </source>
</evidence>
<dbReference type="PANTHER" id="PTHR48006:SF81">
    <property type="entry name" value="PROTEIN KINASE DOMAIN-CONTAINING PROTEIN"/>
    <property type="match status" value="1"/>
</dbReference>
<evidence type="ECO:0008006" key="6">
    <source>
        <dbReference type="Google" id="ProtNLM"/>
    </source>
</evidence>
<dbReference type="InterPro" id="IPR032675">
    <property type="entry name" value="LRR_dom_sf"/>
</dbReference>
<dbReference type="Proteomes" id="UP000327013">
    <property type="component" value="Chromosome 8"/>
</dbReference>
<dbReference type="AlphaFoldDB" id="A0A5N6RRX3"/>
<dbReference type="GO" id="GO:0016020">
    <property type="term" value="C:membrane"/>
    <property type="evidence" value="ECO:0007669"/>
    <property type="project" value="UniProtKB-SubCell"/>
</dbReference>
<keyword evidence="5" id="KW-1185">Reference proteome</keyword>
<proteinExistence type="predicted"/>
<reference evidence="4 5" key="1">
    <citation type="submission" date="2019-06" db="EMBL/GenBank/DDBJ databases">
        <title>A chromosomal-level reference genome of Carpinus fangiana (Coryloideae, Betulaceae).</title>
        <authorList>
            <person name="Yang X."/>
            <person name="Wang Z."/>
            <person name="Zhang L."/>
            <person name="Hao G."/>
            <person name="Liu J."/>
            <person name="Yang Y."/>
        </authorList>
    </citation>
    <scope>NUCLEOTIDE SEQUENCE [LARGE SCALE GENOMIC DNA]</scope>
    <source>
        <strain evidence="4">Cfa_2016G</strain>
        <tissue evidence="4">Leaf</tissue>
    </source>
</reference>
<dbReference type="InterPro" id="IPR001611">
    <property type="entry name" value="Leu-rich_rpt"/>
</dbReference>
<keyword evidence="3" id="KW-0677">Repeat</keyword>
<dbReference type="SUPFAM" id="SSF52058">
    <property type="entry name" value="L domain-like"/>
    <property type="match status" value="1"/>
</dbReference>
<organism evidence="4 5">
    <name type="scientific">Carpinus fangiana</name>
    <dbReference type="NCBI Taxonomy" id="176857"/>
    <lineage>
        <taxon>Eukaryota</taxon>
        <taxon>Viridiplantae</taxon>
        <taxon>Streptophyta</taxon>
        <taxon>Embryophyta</taxon>
        <taxon>Tracheophyta</taxon>
        <taxon>Spermatophyta</taxon>
        <taxon>Magnoliopsida</taxon>
        <taxon>eudicotyledons</taxon>
        <taxon>Gunneridae</taxon>
        <taxon>Pentapetalae</taxon>
        <taxon>rosids</taxon>
        <taxon>fabids</taxon>
        <taxon>Fagales</taxon>
        <taxon>Betulaceae</taxon>
        <taxon>Carpinus</taxon>
    </lineage>
</organism>
<comment type="subcellular location">
    <subcellularLocation>
        <location evidence="1">Membrane</location>
        <topology evidence="1">Single-pass type I membrane protein</topology>
    </subcellularLocation>
</comment>
<evidence type="ECO:0000256" key="2">
    <source>
        <dbReference type="ARBA" id="ARBA00022614"/>
    </source>
</evidence>
<dbReference type="EMBL" id="CM017328">
    <property type="protein sequence ID" value="KAE8124667.1"/>
    <property type="molecule type" value="Genomic_DNA"/>
</dbReference>
<dbReference type="Gene3D" id="3.80.10.10">
    <property type="entry name" value="Ribonuclease Inhibitor"/>
    <property type="match status" value="3"/>
</dbReference>
<name>A0A5N6RRX3_9ROSI</name>
<sequence>MKKKMFLVPFILASTLSFFFATFPFGAAVLPDDEVEALREIAEALGKTDWNFSADPCSGSQYGWIKLNQPEGIVNNVTYLAAWAWQSWAGRHLCRILKGQNLPGTLPPDLAKLPYLQQIDLTRNYLNGSIPPGWESYCSSLLGNRLTGSIPKELGNITTLKNFTVEFNQLSGNLPPELGDMSSIERFRISDNFFSGKIPDYIQNWTKLEKLLLSLNYFTGELPDSFAGLITLKDFRISDNRFSGKIPNYIQNWKKLGKLVIQAGGLNWPIPLGVALLEKLSDLRISDLNGSEEPFPPLNNLTHLKTLILGSCNITGWLPEFLGGYDNVENLVSIVATFLSFFCLLIFQKFS</sequence>
<accession>A0A5N6RRX3</accession>
<protein>
    <recommendedName>
        <fullName evidence="6">Leucine-rich repeat-containing N-terminal plant-type domain-containing protein</fullName>
    </recommendedName>
</protein>
<evidence type="ECO:0000256" key="1">
    <source>
        <dbReference type="ARBA" id="ARBA00004479"/>
    </source>
</evidence>